<name>A0AC61RUG8_9FIRM</name>
<gene>
    <name evidence="1" type="ORF">E5329_14670</name>
</gene>
<comment type="caution">
    <text evidence="1">The sequence shown here is derived from an EMBL/GenBank/DDBJ whole genome shotgun (WGS) entry which is preliminary data.</text>
</comment>
<proteinExistence type="predicted"/>
<evidence type="ECO:0000313" key="2">
    <source>
        <dbReference type="Proteomes" id="UP000304953"/>
    </source>
</evidence>
<protein>
    <submittedName>
        <fullName evidence="1">Uncharacterized protein</fullName>
    </submittedName>
</protein>
<dbReference type="EMBL" id="SRYA01000028">
    <property type="protein sequence ID" value="TGY95529.1"/>
    <property type="molecule type" value="Genomic_DNA"/>
</dbReference>
<organism evidence="1 2">
    <name type="scientific">Petralouisia muris</name>
    <dbReference type="NCBI Taxonomy" id="3032872"/>
    <lineage>
        <taxon>Bacteria</taxon>
        <taxon>Bacillati</taxon>
        <taxon>Bacillota</taxon>
        <taxon>Clostridia</taxon>
        <taxon>Lachnospirales</taxon>
        <taxon>Lachnospiraceae</taxon>
        <taxon>Petralouisia</taxon>
    </lineage>
</organism>
<accession>A0AC61RUG8</accession>
<evidence type="ECO:0000313" key="1">
    <source>
        <dbReference type="EMBL" id="TGY95529.1"/>
    </source>
</evidence>
<reference evidence="1" key="1">
    <citation type="submission" date="2019-04" db="EMBL/GenBank/DDBJ databases">
        <title>Microbes associate with the intestines of laboratory mice.</title>
        <authorList>
            <person name="Navarre W."/>
            <person name="Wong E."/>
            <person name="Huang K."/>
            <person name="Tropini C."/>
            <person name="Ng K."/>
            <person name="Yu B."/>
        </authorList>
    </citation>
    <scope>NUCLEOTIDE SEQUENCE</scope>
    <source>
        <strain evidence="1">NM01_1-7b</strain>
    </source>
</reference>
<keyword evidence="2" id="KW-1185">Reference proteome</keyword>
<dbReference type="Proteomes" id="UP000304953">
    <property type="component" value="Unassembled WGS sequence"/>
</dbReference>
<sequence>MNQNTYLHNKKEKTYHRLCPLLLTIFTLVCVLLILPENSIFGSEGDWFSQHVAVAEQFRTIFQETGQILPDASPLGAGSNIYDFSYYGLLRPDVLISFLLPEVPMTAIISIYAVLELIAGANLCWYWLNKHLTRPLFGLVGGILYACAACFYHAHHQIMFVNYMPFLILALLGIDRMLANKKHGLLVFSLVMIYLHSYYFAPAVLAVLLLYLIHCLYFAPEKKQSAHLNHWLRFFFSIGISIGMAAILLLPTGLDLLSTKKDAGTPTALQEIFSIDFSLKSLLYHPYGCGLTILCLYTLLLSIKRKSTRFLSCALLLCLTLNACSWLLSGMLYVRHKVLIPLIPLLILLCAASLEQLFLGEERHNWICGLLCLVPILCSRYSPALLLDAALTAGIFALLHWGCKTNAFRNKRLPMHLLLCLFPAAVSIFIGSQDEFISDTDTRQNVFSKEELEALNFDKRYRFDILTEPYANANALPTGGMGKTTMYSSVTDSGYADFYYNTMRNPIRVRNRVALMTDANPAFSYLMGIRYIQAKSSRLPWSYEPIAEKDGIVIAENQNVLPIAYVSSSSMEQSEYEKLEFPYSIEAMTRYTITDSESPSSVTGISAEEFMKTSRIASVSENLPEISQLITLLEKRGIGCEWNPAENTLKLSVKKKTTIDVPIEEPLDNQMLICSLAVTSPSGREVTIELNGIRNKLSGKNAPYPNRNHTFTWMIASQDKISSLNLVLSSGTYTLSDFQFWTMELSQWGNQNVQESAFSPEPGTALFCGSSVLKEDGWFVTSFPYRDGYQVQVDGKTIVPSQVNTGFVGFWLKAGDHEIVITYRPPGKSIALTISLLSLLLFLASGLAEHWKQRRDCS</sequence>